<organism evidence="3 4">
    <name type="scientific">Paenibacillus eucommiae</name>
    <dbReference type="NCBI Taxonomy" id="1355755"/>
    <lineage>
        <taxon>Bacteria</taxon>
        <taxon>Bacillati</taxon>
        <taxon>Bacillota</taxon>
        <taxon>Bacilli</taxon>
        <taxon>Bacillales</taxon>
        <taxon>Paenibacillaceae</taxon>
        <taxon>Paenibacillus</taxon>
    </lineage>
</organism>
<keyword evidence="4" id="KW-1185">Reference proteome</keyword>
<feature type="signal peptide" evidence="1">
    <location>
        <begin position="1"/>
        <end position="30"/>
    </location>
</feature>
<dbReference type="EMBL" id="JAGGLB010000026">
    <property type="protein sequence ID" value="MBP1994542.1"/>
    <property type="molecule type" value="Genomic_DNA"/>
</dbReference>
<dbReference type="InterPro" id="IPR008964">
    <property type="entry name" value="Invasin/intimin_cell_adhesion"/>
</dbReference>
<evidence type="ECO:0000256" key="1">
    <source>
        <dbReference type="SAM" id="SignalP"/>
    </source>
</evidence>
<dbReference type="SUPFAM" id="SSF49373">
    <property type="entry name" value="Invasin/intimin cell-adhesion fragments"/>
    <property type="match status" value="2"/>
</dbReference>
<dbReference type="InterPro" id="IPR008979">
    <property type="entry name" value="Galactose-bd-like_sf"/>
</dbReference>
<dbReference type="Pfam" id="PF02368">
    <property type="entry name" value="Big_2"/>
    <property type="match status" value="2"/>
</dbReference>
<dbReference type="InterPro" id="IPR003343">
    <property type="entry name" value="Big_2"/>
</dbReference>
<evidence type="ECO:0000259" key="2">
    <source>
        <dbReference type="PROSITE" id="PS50022"/>
    </source>
</evidence>
<comment type="caution">
    <text evidence="3">The sequence shown here is derived from an EMBL/GenBank/DDBJ whole genome shotgun (WGS) entry which is preliminary data.</text>
</comment>
<dbReference type="SUPFAM" id="SSF51445">
    <property type="entry name" value="(Trans)glycosidases"/>
    <property type="match status" value="1"/>
</dbReference>
<feature type="chain" id="PRO_5046228583" evidence="1">
    <location>
        <begin position="31"/>
        <end position="1116"/>
    </location>
</feature>
<dbReference type="Gene3D" id="2.60.40.1080">
    <property type="match status" value="2"/>
</dbReference>
<dbReference type="Pfam" id="PF00754">
    <property type="entry name" value="F5_F8_type_C"/>
    <property type="match status" value="1"/>
</dbReference>
<name>A0ABS4J3X6_9BACL</name>
<dbReference type="SUPFAM" id="SSF49785">
    <property type="entry name" value="Galactose-binding domain-like"/>
    <property type="match status" value="1"/>
</dbReference>
<accession>A0ABS4J3X6</accession>
<dbReference type="SMART" id="SM00635">
    <property type="entry name" value="BID_2"/>
    <property type="match status" value="2"/>
</dbReference>
<dbReference type="Proteomes" id="UP001519287">
    <property type="component" value="Unassembled WGS sequence"/>
</dbReference>
<protein>
    <submittedName>
        <fullName evidence="3">Uncharacterized protein YjdB</fullName>
    </submittedName>
</protein>
<evidence type="ECO:0000313" key="3">
    <source>
        <dbReference type="EMBL" id="MBP1994542.1"/>
    </source>
</evidence>
<evidence type="ECO:0000313" key="4">
    <source>
        <dbReference type="Proteomes" id="UP001519287"/>
    </source>
</evidence>
<reference evidence="3 4" key="1">
    <citation type="submission" date="2021-03" db="EMBL/GenBank/DDBJ databases">
        <title>Genomic Encyclopedia of Type Strains, Phase IV (KMG-IV): sequencing the most valuable type-strain genomes for metagenomic binning, comparative biology and taxonomic classification.</title>
        <authorList>
            <person name="Goeker M."/>
        </authorList>
    </citation>
    <scope>NUCLEOTIDE SEQUENCE [LARGE SCALE GENOMIC DNA]</scope>
    <source>
        <strain evidence="3 4">DSM 26048</strain>
    </source>
</reference>
<dbReference type="PROSITE" id="PS50022">
    <property type="entry name" value="FA58C_3"/>
    <property type="match status" value="1"/>
</dbReference>
<dbReference type="Gene3D" id="3.20.20.80">
    <property type="entry name" value="Glycosidases"/>
    <property type="match status" value="2"/>
</dbReference>
<sequence>MKKRYKLLAFFTLLLSLSLVLAALSTQALAGDTQHVSTTASITTGKISDEKYPIGIYWPPTPEYTTPAQYDLIKEAGINTIEVPNIPGYLAVRNDAILDYAAARGMKAFVPPSEAMGANAMALTDDQLQAYVNQYKDHPGLGGYFIMDEPGPAVMSEAARIYKKIAELDPNHHPHVNMLPFTNLFQQWVDLVGADKLNYLATDFYPYIVKPGGGTAIKPDFYSFLDELRKTGLKNNVKTSNYLQSVGIDGYLVRPDANRMRHDVYSNLSYGVKGLTWFTWWSPGNTGVEKFSDEAIVTKNGMKSDLYEPVKELNRQITTLGPTLLRLNAVEVYHAGQMPDGTVKVPADYFFKLIPDDKGKETQTIISHMVDAESGRNYIMAVNRTLAQTYDLSFKLDPSWKIKEVTEVSKKTGKEIPTDYNPTTGVLKGNFLPGEGKLYALDPDFTYQASKAVGNDTPGNPSTEPVYGPYTNLALQKHVTATSSYDTGGWGLWQIVDGVNMDGLSHGSNFGWSSLGDIYRNHTDSVTIDLGGLYPVDQVKLFPTMGAGYFPKQYNIQVSEDLINWQTVITSSEQPFDNDQLIKDAVVHGFTPTSARYVKTEVTDMVQAAEVHAQFAEIEIYARTISPLSVSSDSKILIAHKPAPLTVKKWNAAGELVNVAGENVTFVSKNEAVATVDAGGVVTGLTSGQTQITVTVTDGVYGPSESIDYGIEVIAFPQPWDASFIGSASGRLLSSPPDTFTINSTGKGLGKGYAYIKQPLDISEPLVLTTTLNQLYQTNEAGGMDGRAGLLISSDNPAENVFLSANASGRLTLVTGSQVVLGDYVNFPAELALIKDGNSYSGYYKKAGKWVPFNNTQAQSTSSGNMGGALTWGVATFSNSDTLHNQAQFSGTKSYPGMSADIRALLSYPKMPIDAQQQIVILGTTKEGFPAAVPANYEMAYKSSNSDIATVDENGTIQAIKAGTIQITVTVSDSGNVRAVLTVDLEVQPATWTDEIEEVDHGSPFEVRDAVFKDFEGNVIDRLIGRDFVKAYATLHNKSDQAQTATIITALYDSKGAMVNLSYLEHTVQGGGTDYLNAGFRLPEETKGFVLKMFVWDTLNQMTPWSNEVSLKNEVE</sequence>
<feature type="domain" description="F5/8 type C" evidence="2">
    <location>
        <begin position="462"/>
        <end position="623"/>
    </location>
</feature>
<keyword evidence="1" id="KW-0732">Signal</keyword>
<dbReference type="InterPro" id="IPR017853">
    <property type="entry name" value="GH"/>
</dbReference>
<dbReference type="InterPro" id="IPR000421">
    <property type="entry name" value="FA58C"/>
</dbReference>
<dbReference type="RefSeq" id="WP_209976386.1">
    <property type="nucleotide sequence ID" value="NZ_JAGGLB010000026.1"/>
</dbReference>
<proteinExistence type="predicted"/>
<gene>
    <name evidence="3" type="ORF">J2Z66_006181</name>
</gene>
<dbReference type="Gene3D" id="2.60.120.260">
    <property type="entry name" value="Galactose-binding domain-like"/>
    <property type="match status" value="1"/>
</dbReference>